<keyword evidence="7 9" id="KW-0175">Coiled coil</keyword>
<evidence type="ECO:0000256" key="2">
    <source>
        <dbReference type="ARBA" id="ARBA00006914"/>
    </source>
</evidence>
<comment type="subcellular location">
    <subcellularLocation>
        <location evidence="1 9">Cytoplasm</location>
    </subcellularLocation>
</comment>
<dbReference type="FunFam" id="3.40.50.300:FF:000030">
    <property type="entry name" value="26S protease regulatory subunit 8"/>
    <property type="match status" value="1"/>
</dbReference>
<evidence type="ECO:0000256" key="1">
    <source>
        <dbReference type="ARBA" id="ARBA00004496"/>
    </source>
</evidence>
<dbReference type="GO" id="GO:0043335">
    <property type="term" value="P:protein unfolding"/>
    <property type="evidence" value="ECO:0007669"/>
    <property type="project" value="UniProtKB-UniRule"/>
</dbReference>
<feature type="binding site" evidence="9">
    <location>
        <position position="320"/>
    </location>
    <ligand>
        <name>ATP</name>
        <dbReference type="ChEBI" id="CHEBI:30616"/>
    </ligand>
</feature>
<keyword evidence="13" id="KW-1185">Reference proteome</keyword>
<dbReference type="GO" id="GO:0022623">
    <property type="term" value="C:proteasome-activating nucleotidase complex"/>
    <property type="evidence" value="ECO:0007669"/>
    <property type="project" value="UniProtKB-UniRule"/>
</dbReference>
<keyword evidence="3 9" id="KW-0963">Cytoplasm</keyword>
<reference evidence="12" key="1">
    <citation type="submission" date="2013-11" db="EMBL/GenBank/DDBJ databases">
        <title>Comparative genomics of Ignicoccus.</title>
        <authorList>
            <person name="Podar M."/>
        </authorList>
    </citation>
    <scope>NUCLEOTIDE SEQUENCE</scope>
    <source>
        <strain evidence="12">DSM 13166</strain>
    </source>
</reference>
<proteinExistence type="inferred from homology"/>
<dbReference type="SUPFAM" id="SSF52540">
    <property type="entry name" value="P-loop containing nucleoside triphosphate hydrolases"/>
    <property type="match status" value="1"/>
</dbReference>
<comment type="domain">
    <text evidence="9">Consists of three main regions, an N-terminal coiled-coil domain that may assist in substrate recognition, an interdomain involved in PAN hexamerization, and a C-terminal ATPase domain of the AAA type.</text>
</comment>
<dbReference type="Pfam" id="PF16450">
    <property type="entry name" value="Prot_ATP_ID_OB_C"/>
    <property type="match status" value="1"/>
</dbReference>
<dbReference type="PANTHER" id="PTHR23073">
    <property type="entry name" value="26S PROTEASOME REGULATORY SUBUNIT"/>
    <property type="match status" value="1"/>
</dbReference>
<organism evidence="12 13">
    <name type="scientific">Ignicoccus pacificus DSM 13166</name>
    <dbReference type="NCBI Taxonomy" id="940294"/>
    <lineage>
        <taxon>Archaea</taxon>
        <taxon>Thermoproteota</taxon>
        <taxon>Thermoprotei</taxon>
        <taxon>Desulfurococcales</taxon>
        <taxon>Desulfurococcaceae</taxon>
        <taxon>Ignicoccus</taxon>
    </lineage>
</organism>
<dbReference type="InterPro" id="IPR041569">
    <property type="entry name" value="AAA_lid_3"/>
</dbReference>
<dbReference type="SMART" id="SM00382">
    <property type="entry name" value="AAA"/>
    <property type="match status" value="1"/>
</dbReference>
<dbReference type="Pfam" id="PF17862">
    <property type="entry name" value="AAA_lid_3"/>
    <property type="match status" value="1"/>
</dbReference>
<dbReference type="GO" id="GO:0016887">
    <property type="term" value="F:ATP hydrolysis activity"/>
    <property type="evidence" value="ECO:0007669"/>
    <property type="project" value="UniProtKB-UniRule"/>
</dbReference>
<protein>
    <recommendedName>
        <fullName evidence="9">Proteasome-activating nucleotidase</fullName>
        <shortName evidence="9">PAN</shortName>
    </recommendedName>
    <alternativeName>
        <fullName evidence="9">Proteasomal ATPase</fullName>
    </alternativeName>
    <alternativeName>
        <fullName evidence="9">Proteasome regulatory ATPase</fullName>
    </alternativeName>
    <alternativeName>
        <fullName evidence="9">Proteasome regulatory particle</fullName>
    </alternativeName>
</protein>
<feature type="domain" description="AAA+ ATPase" evidence="11">
    <location>
        <begin position="170"/>
        <end position="309"/>
    </location>
</feature>
<evidence type="ECO:0000256" key="10">
    <source>
        <dbReference type="RuleBase" id="RU003651"/>
    </source>
</evidence>
<evidence type="ECO:0000256" key="9">
    <source>
        <dbReference type="HAMAP-Rule" id="MF_00553"/>
    </source>
</evidence>
<dbReference type="NCBIfam" id="TIGR01242">
    <property type="entry name" value="proteasome-activating nucleotidase"/>
    <property type="match status" value="1"/>
</dbReference>
<feature type="coiled-coil region" evidence="9">
    <location>
        <begin position="23"/>
        <end position="50"/>
    </location>
</feature>
<keyword evidence="4 9" id="KW-0547">Nucleotide-binding</keyword>
<dbReference type="GO" id="GO:0005524">
    <property type="term" value="F:ATP binding"/>
    <property type="evidence" value="ECO:0007669"/>
    <property type="project" value="UniProtKB-UniRule"/>
</dbReference>
<evidence type="ECO:0000313" key="12">
    <source>
        <dbReference type="EMBL" id="UXD21804.1"/>
    </source>
</evidence>
<dbReference type="AlphaFoldDB" id="A0A977KA14"/>
<evidence type="ECO:0000256" key="3">
    <source>
        <dbReference type="ARBA" id="ARBA00022490"/>
    </source>
</evidence>
<keyword evidence="6 9" id="KW-0647">Proteasome</keyword>
<keyword evidence="5 9" id="KW-0067">ATP-binding</keyword>
<evidence type="ECO:0000256" key="6">
    <source>
        <dbReference type="ARBA" id="ARBA00022942"/>
    </source>
</evidence>
<evidence type="ECO:0000313" key="13">
    <source>
        <dbReference type="Proteomes" id="UP001063698"/>
    </source>
</evidence>
<dbReference type="HAMAP" id="MF_00553">
    <property type="entry name" value="PAN"/>
    <property type="match status" value="1"/>
</dbReference>
<comment type="function">
    <text evidence="9">ATPase which is responsible for recognizing, binding, unfolding and translocation of substrate proteins into the archaeal 20S proteasome core particle. Is essential for opening the gate of the 20S proteasome via an interaction with its C-terminus, thereby allowing substrate entry and access to the site of proteolysis. Thus, the C-termini of the proteasomal ATPase function like a 'key in a lock' to induce gate opening and therefore regulate proteolysis. Unfolding activity requires energy from ATP hydrolysis, whereas ATP binding alone promotes ATPase-20S proteasome association which triggers gate opening, and supports translocation of unfolded substrates.</text>
</comment>
<dbReference type="Gene3D" id="3.40.50.300">
    <property type="entry name" value="P-loop containing nucleotide triphosphate hydrolases"/>
    <property type="match status" value="1"/>
</dbReference>
<dbReference type="KEGG" id="ipc:IPA_08330"/>
<sequence length="400" mass="44521">MVSLPDDNVGHKPKYFEIDEDDPEALKRKIMKLSKELKRLRAEVEHWKNEVNKIANPPLLEATFLDFLPDGRAVVKSSAGPTLVVEVSSRVPRELLKPGVSVAINQRGNMILEVLKGLEDPYIKAMEVVERPKTRYSDVGGLKDQLREVREVVELPLKHPELFKELGVEPLKGVLLYGPPGCGKTLIARAVAGEVGATFIRVVGSELINKFIGEGARIVRDVFNLARKKAPSIVFIDEIDAIAAKRIEMGTSGEREVQRTLMQLLAELDGFDPLSGVAVIAATNRLDILDPAILRPGRFDRIVYIPPPDKKGRLEILQIHTRKMKLAPDVNLEKIAEMTEGATGADIKAIVTEAGYNAIRAGRRMVTMEDFEKAIEKVLSKRIGATYRVSQKKEFQFHTI</sequence>
<dbReference type="InterPro" id="IPR050221">
    <property type="entry name" value="26S_Proteasome_ATPase"/>
</dbReference>
<dbReference type="InterPro" id="IPR003593">
    <property type="entry name" value="AAA+_ATPase"/>
</dbReference>
<dbReference type="InterPro" id="IPR003960">
    <property type="entry name" value="ATPase_AAA_CS"/>
</dbReference>
<comment type="similarity">
    <text evidence="2 9 10">Belongs to the AAA ATPase family.</text>
</comment>
<evidence type="ECO:0000256" key="8">
    <source>
        <dbReference type="ARBA" id="ARBA00023186"/>
    </source>
</evidence>
<dbReference type="PROSITE" id="PS00674">
    <property type="entry name" value="AAA"/>
    <property type="match status" value="1"/>
</dbReference>
<dbReference type="GO" id="GO:0005737">
    <property type="term" value="C:cytoplasm"/>
    <property type="evidence" value="ECO:0007669"/>
    <property type="project" value="UniProtKB-SubCell"/>
</dbReference>
<evidence type="ECO:0000259" key="11">
    <source>
        <dbReference type="SMART" id="SM00382"/>
    </source>
</evidence>
<dbReference type="InterPro" id="IPR012340">
    <property type="entry name" value="NA-bd_OB-fold"/>
</dbReference>
<evidence type="ECO:0000256" key="4">
    <source>
        <dbReference type="ARBA" id="ARBA00022741"/>
    </source>
</evidence>
<evidence type="ECO:0000256" key="7">
    <source>
        <dbReference type="ARBA" id="ARBA00023054"/>
    </source>
</evidence>
<comment type="subunit">
    <text evidence="9">Homohexamer. The hexameric complex has a two-ring architecture resembling a top hat that caps the 20S proteasome core at one or both ends. Upon ATP-binding, the C-terminus of PAN interacts with the alpha-rings of the proteasome core by binding to the intersubunit pockets.</text>
</comment>
<dbReference type="EMBL" id="CP006868">
    <property type="protein sequence ID" value="UXD21804.1"/>
    <property type="molecule type" value="Genomic_DNA"/>
</dbReference>
<dbReference type="InterPro" id="IPR023501">
    <property type="entry name" value="Nucleotidase_PAN"/>
</dbReference>
<dbReference type="NCBIfam" id="NF003069">
    <property type="entry name" value="PRK03992.1"/>
    <property type="match status" value="1"/>
</dbReference>
<dbReference type="InterPro" id="IPR032501">
    <property type="entry name" value="Prot_ATP_ID_OB_2nd"/>
</dbReference>
<dbReference type="Gene3D" id="2.40.50.140">
    <property type="entry name" value="Nucleic acid-binding proteins"/>
    <property type="match status" value="1"/>
</dbReference>
<dbReference type="GO" id="GO:0010498">
    <property type="term" value="P:proteasomal protein catabolic process"/>
    <property type="evidence" value="ECO:0007669"/>
    <property type="project" value="UniProtKB-UniRule"/>
</dbReference>
<dbReference type="FunFam" id="1.10.8.60:FF:000006">
    <property type="entry name" value="26S protease regulatory subunit 8"/>
    <property type="match status" value="1"/>
</dbReference>
<dbReference type="Pfam" id="PF00004">
    <property type="entry name" value="AAA"/>
    <property type="match status" value="1"/>
</dbReference>
<dbReference type="InterPro" id="IPR003959">
    <property type="entry name" value="ATPase_AAA_core"/>
</dbReference>
<name>A0A977KA14_9CREN</name>
<dbReference type="Proteomes" id="UP001063698">
    <property type="component" value="Chromosome"/>
</dbReference>
<feature type="binding site" evidence="9">
    <location>
        <begin position="181"/>
        <end position="186"/>
    </location>
    <ligand>
        <name>ATP</name>
        <dbReference type="ChEBI" id="CHEBI:30616"/>
    </ligand>
</feature>
<gene>
    <name evidence="9" type="primary">pan</name>
    <name evidence="12" type="ORF">IPA_08330</name>
</gene>
<keyword evidence="8 9" id="KW-0143">Chaperone</keyword>
<accession>A0A977KA14</accession>
<evidence type="ECO:0000256" key="5">
    <source>
        <dbReference type="ARBA" id="ARBA00022840"/>
    </source>
</evidence>
<dbReference type="Gene3D" id="1.10.8.60">
    <property type="match status" value="1"/>
</dbReference>
<dbReference type="InterPro" id="IPR027417">
    <property type="entry name" value="P-loop_NTPase"/>
</dbReference>